<name>A0A1Q8CA80_9PSEU</name>
<feature type="transmembrane region" description="Helical" evidence="1">
    <location>
        <begin position="81"/>
        <end position="97"/>
    </location>
</feature>
<dbReference type="EMBL" id="MSIE01000069">
    <property type="protein sequence ID" value="OLF11281.1"/>
    <property type="molecule type" value="Genomic_DNA"/>
</dbReference>
<dbReference type="Pfam" id="PF19752">
    <property type="entry name" value="DUF6239"/>
    <property type="match status" value="1"/>
</dbReference>
<evidence type="ECO:0000256" key="1">
    <source>
        <dbReference type="SAM" id="Phobius"/>
    </source>
</evidence>
<feature type="transmembrane region" description="Helical" evidence="1">
    <location>
        <begin position="174"/>
        <end position="194"/>
    </location>
</feature>
<comment type="caution">
    <text evidence="2">The sequence shown here is derived from an EMBL/GenBank/DDBJ whole genome shotgun (WGS) entry which is preliminary data.</text>
</comment>
<keyword evidence="3" id="KW-1185">Reference proteome</keyword>
<proteinExistence type="predicted"/>
<feature type="transmembrane region" description="Helical" evidence="1">
    <location>
        <begin position="23"/>
        <end position="42"/>
    </location>
</feature>
<keyword evidence="1" id="KW-0472">Membrane</keyword>
<dbReference type="AlphaFoldDB" id="A0A1Q8CA80"/>
<feature type="transmembrane region" description="Helical" evidence="1">
    <location>
        <begin position="54"/>
        <end position="75"/>
    </location>
</feature>
<evidence type="ECO:0000313" key="3">
    <source>
        <dbReference type="Proteomes" id="UP000185596"/>
    </source>
</evidence>
<gene>
    <name evidence="2" type="ORF">BU204_30630</name>
</gene>
<reference evidence="2 3" key="1">
    <citation type="submission" date="2016-12" db="EMBL/GenBank/DDBJ databases">
        <title>The draft genome sequence of Actinophytocola sp. 11-183.</title>
        <authorList>
            <person name="Wang W."/>
            <person name="Yuan L."/>
        </authorList>
    </citation>
    <scope>NUCLEOTIDE SEQUENCE [LARGE SCALE GENOMIC DNA]</scope>
    <source>
        <strain evidence="2 3">11-183</strain>
    </source>
</reference>
<protein>
    <submittedName>
        <fullName evidence="2">Uncharacterized protein</fullName>
    </submittedName>
</protein>
<sequence>MALLLAAGGEHGHLELGVSMGPLVLRVALLAAVPVVAGFVLLRGFLAEPSRSTTAGVVGAGCAAATLQLLLAGGLALPEQVVPLLLAALAAPLYLALSREPRFAPAVARVRRFAPWVFLPLAALAAVPLFGAWFGATGPERTLTLLHTGVLLCLVALGWFVVARPRGRWQGAGLRTGAAVLATALVAGVAQASVLRPEEPVPGVARSAAVEVGGRRVEVLVVPNLPGWNLVHVAAPDAEVGAARTDLRPATERAGTTGGWRAVELPAGRAELWVRYRGGVASLATDTGTGTETGPVEPPDGPECASALLGAVLATGGPVASPRCPSQALDPRDLATLRHTVDTLAAEGHWRLAVAADASPRGTAAARAVRSAADRHGLAVVPAGAGDAPLLVVAGWDAAARVSAGPATYLAPWLFTEPVASGGGARYALGFDPDGASFRRYVSELGEDYPRASPSAGGYRAWLAGRLERESTEPRLLPR</sequence>
<organism evidence="2 3">
    <name type="scientific">Actinophytocola xanthii</name>
    <dbReference type="NCBI Taxonomy" id="1912961"/>
    <lineage>
        <taxon>Bacteria</taxon>
        <taxon>Bacillati</taxon>
        <taxon>Actinomycetota</taxon>
        <taxon>Actinomycetes</taxon>
        <taxon>Pseudonocardiales</taxon>
        <taxon>Pseudonocardiaceae</taxon>
    </lineage>
</organism>
<dbReference type="STRING" id="1912961.BU204_30630"/>
<keyword evidence="1" id="KW-1133">Transmembrane helix</keyword>
<feature type="transmembrane region" description="Helical" evidence="1">
    <location>
        <begin position="117"/>
        <end position="136"/>
    </location>
</feature>
<dbReference type="Proteomes" id="UP000185596">
    <property type="component" value="Unassembled WGS sequence"/>
</dbReference>
<dbReference type="InterPro" id="IPR046206">
    <property type="entry name" value="DUF6239"/>
</dbReference>
<feature type="transmembrane region" description="Helical" evidence="1">
    <location>
        <begin position="142"/>
        <end position="162"/>
    </location>
</feature>
<evidence type="ECO:0000313" key="2">
    <source>
        <dbReference type="EMBL" id="OLF11281.1"/>
    </source>
</evidence>
<dbReference type="OrthoDB" id="3590217at2"/>
<dbReference type="RefSeq" id="WP_075129269.1">
    <property type="nucleotide sequence ID" value="NZ_MSIE01000069.1"/>
</dbReference>
<keyword evidence="1" id="KW-0812">Transmembrane</keyword>
<accession>A0A1Q8CA80</accession>